<evidence type="ECO:0000313" key="3">
    <source>
        <dbReference type="Proteomes" id="UP000031928"/>
    </source>
</evidence>
<evidence type="ECO:0000313" key="2">
    <source>
        <dbReference type="EMBL" id="AJK68154.1"/>
    </source>
</evidence>
<proteinExistence type="predicted"/>
<evidence type="ECO:0000256" key="1">
    <source>
        <dbReference type="SAM" id="Phobius"/>
    </source>
</evidence>
<keyword evidence="1" id="KW-0472">Membrane</keyword>
<dbReference type="RefSeq" id="WP_042620840.1">
    <property type="nucleotide sequence ID" value="NZ_CP007790.1"/>
</dbReference>
<gene>
    <name evidence="2" type="ORF">B840_02630</name>
</gene>
<dbReference type="KEGG" id="cmq:B840_02630"/>
<dbReference type="AlphaFoldDB" id="A0A0B6TPG7"/>
<keyword evidence="1" id="KW-0812">Transmembrane</keyword>
<keyword evidence="1" id="KW-1133">Transmembrane helix</keyword>
<organism evidence="2 3">
    <name type="scientific">Corynebacterium marinum DSM 44953</name>
    <dbReference type="NCBI Taxonomy" id="1224162"/>
    <lineage>
        <taxon>Bacteria</taxon>
        <taxon>Bacillati</taxon>
        <taxon>Actinomycetota</taxon>
        <taxon>Actinomycetes</taxon>
        <taxon>Mycobacteriales</taxon>
        <taxon>Corynebacteriaceae</taxon>
        <taxon>Corynebacterium</taxon>
    </lineage>
</organism>
<protein>
    <submittedName>
        <fullName evidence="2">Uncharacterized protein</fullName>
    </submittedName>
</protein>
<feature type="transmembrane region" description="Helical" evidence="1">
    <location>
        <begin position="50"/>
        <end position="67"/>
    </location>
</feature>
<reference evidence="2 3" key="1">
    <citation type="submission" date="2014-05" db="EMBL/GenBank/DDBJ databases">
        <title>Complete genome sequence of Corynebacterium marinum DSM 44953.</title>
        <authorList>
            <person name="Schaffert L."/>
            <person name="Albersmeier A."/>
            <person name="Kalinowski J."/>
            <person name="Ruckert C."/>
        </authorList>
    </citation>
    <scope>NUCLEOTIDE SEQUENCE [LARGE SCALE GENOMIC DNA]</scope>
    <source>
        <strain evidence="2 3">DSM 44953</strain>
    </source>
</reference>
<dbReference type="EMBL" id="CP007790">
    <property type="protein sequence ID" value="AJK68154.1"/>
    <property type="molecule type" value="Genomic_DNA"/>
</dbReference>
<keyword evidence="3" id="KW-1185">Reference proteome</keyword>
<dbReference type="HOGENOM" id="CLU_197386_0_0_11"/>
<name>A0A0B6TPG7_9CORY</name>
<accession>A0A0B6TPG7</accession>
<sequence length="70" mass="7750">MTPAPGPEPDPGRRRRRKLQHETLVGFLGFFAFLALAQAVLNVFSPAPALWPGVLAALLVGLTWWAWRRG</sequence>
<dbReference type="Proteomes" id="UP000031928">
    <property type="component" value="Chromosome"/>
</dbReference>
<feature type="transmembrane region" description="Helical" evidence="1">
    <location>
        <begin position="23"/>
        <end position="44"/>
    </location>
</feature>
<dbReference type="STRING" id="1224162.B840_02630"/>